<dbReference type="OrthoDB" id="9930355at2"/>
<sequence length="179" mass="20734">MEFNSGIEKLSTAHSNFEAIKALNKNNHVYKYPELDSNNKFNDSNLGLALHKLYIEDIGLIQNPNEFAPNLTIAGKQFKENPISAHIFKFKPTVPEDKIANGIAMTFDGVIIQPTHRHIIVIDVQYYYYINNLIKAVLEAVEKRFPNEYKYIHVIKVDELEKFLNDQDFTKPPMRARRP</sequence>
<proteinExistence type="predicted"/>
<gene>
    <name evidence="2" type="ORF">SAMN04488072_12123</name>
</gene>
<organism evidence="2 3">
    <name type="scientific">Lentibacillus halodurans</name>
    <dbReference type="NCBI Taxonomy" id="237679"/>
    <lineage>
        <taxon>Bacteria</taxon>
        <taxon>Bacillati</taxon>
        <taxon>Bacillota</taxon>
        <taxon>Bacilli</taxon>
        <taxon>Bacillales</taxon>
        <taxon>Bacillaceae</taxon>
        <taxon>Lentibacillus</taxon>
    </lineage>
</organism>
<protein>
    <recommendedName>
        <fullName evidence="1">PRELI/MSF1 domain-containing protein</fullName>
    </recommendedName>
</protein>
<keyword evidence="3" id="KW-1185">Reference proteome</keyword>
<evidence type="ECO:0000259" key="1">
    <source>
        <dbReference type="PROSITE" id="PS50904"/>
    </source>
</evidence>
<reference evidence="2 3" key="1">
    <citation type="submission" date="2016-10" db="EMBL/GenBank/DDBJ databases">
        <authorList>
            <person name="de Groot N.N."/>
        </authorList>
    </citation>
    <scope>NUCLEOTIDE SEQUENCE [LARGE SCALE GENOMIC DNA]</scope>
    <source>
        <strain evidence="2 3">CGMCC 1.3702</strain>
    </source>
</reference>
<feature type="domain" description="PRELI/MSF1" evidence="1">
    <location>
        <begin position="120"/>
        <end position="179"/>
    </location>
</feature>
<dbReference type="STRING" id="237679.SAMN04488072_12123"/>
<dbReference type="Proteomes" id="UP000198642">
    <property type="component" value="Unassembled WGS sequence"/>
</dbReference>
<accession>A0A1I1AI34</accession>
<dbReference type="RefSeq" id="WP_090241361.1">
    <property type="nucleotide sequence ID" value="NZ_FOJW01000021.1"/>
</dbReference>
<dbReference type="EMBL" id="FOJW01000021">
    <property type="protein sequence ID" value="SFB37691.1"/>
    <property type="molecule type" value="Genomic_DNA"/>
</dbReference>
<dbReference type="InterPro" id="IPR006797">
    <property type="entry name" value="PRELI/MSF1_dom"/>
</dbReference>
<dbReference type="PROSITE" id="PS50904">
    <property type="entry name" value="PRELI_MSF1"/>
    <property type="match status" value="1"/>
</dbReference>
<dbReference type="AlphaFoldDB" id="A0A1I1AI34"/>
<name>A0A1I1AI34_9BACI</name>
<evidence type="ECO:0000313" key="2">
    <source>
        <dbReference type="EMBL" id="SFB37691.1"/>
    </source>
</evidence>
<evidence type="ECO:0000313" key="3">
    <source>
        <dbReference type="Proteomes" id="UP000198642"/>
    </source>
</evidence>